<sequence>MPTTSNSSSRWLIKIALISIIFLTSWLVIIPESYGYQPQQGDIIFQTSRSSQSLAIQQATHSIYSHMGIILFKNNQPYVFEASNRVKFTPLEAWITRGVDGKFVAKRLKKMLTNKEKQRIWSISQNYINRPYDLTFSWSDDRQYCSELVWKIYFNALGLKIGQQQKLREFNLTSPAVKAKLTERYGTTIPYNETVISPKSMFDSPLLTAVGQK</sequence>
<dbReference type="Proteomes" id="UP000226420">
    <property type="component" value="Unassembled WGS sequence"/>
</dbReference>
<gene>
    <name evidence="2" type="ORF">SAMN02745723_102206</name>
</gene>
<organism evidence="2 3">
    <name type="scientific">Pragia fontium DSM 5563 = ATCC 49100</name>
    <dbReference type="NCBI Taxonomy" id="1122977"/>
    <lineage>
        <taxon>Bacteria</taxon>
        <taxon>Pseudomonadati</taxon>
        <taxon>Pseudomonadota</taxon>
        <taxon>Gammaproteobacteria</taxon>
        <taxon>Enterobacterales</taxon>
        <taxon>Budviciaceae</taxon>
        <taxon>Pragia</taxon>
    </lineage>
</organism>
<dbReference type="AlphaFoldDB" id="A0AAJ5BGD5"/>
<dbReference type="InterPro" id="IPR024453">
    <property type="entry name" value="Peptidase_C92"/>
</dbReference>
<dbReference type="Pfam" id="PF05708">
    <property type="entry name" value="Peptidase_C92"/>
    <property type="match status" value="1"/>
</dbReference>
<protein>
    <submittedName>
        <fullName evidence="2">Permuted papain-like amidase enzyme, YaeF/YiiX, C92 family</fullName>
    </submittedName>
</protein>
<evidence type="ECO:0000313" key="2">
    <source>
        <dbReference type="EMBL" id="SFC37399.1"/>
    </source>
</evidence>
<keyword evidence="1" id="KW-1133">Transmembrane helix</keyword>
<proteinExistence type="predicted"/>
<dbReference type="SUPFAM" id="SSF54001">
    <property type="entry name" value="Cysteine proteinases"/>
    <property type="match status" value="1"/>
</dbReference>
<evidence type="ECO:0000256" key="1">
    <source>
        <dbReference type="SAM" id="Phobius"/>
    </source>
</evidence>
<comment type="caution">
    <text evidence="2">The sequence shown here is derived from an EMBL/GenBank/DDBJ whole genome shotgun (WGS) entry which is preliminary data.</text>
</comment>
<dbReference type="InterPro" id="IPR038765">
    <property type="entry name" value="Papain-like_cys_pep_sf"/>
</dbReference>
<dbReference type="NCBIfam" id="NF007458">
    <property type="entry name" value="PRK10030.1"/>
    <property type="match status" value="1"/>
</dbReference>
<keyword evidence="1" id="KW-0812">Transmembrane</keyword>
<name>A0AAJ5BGD5_9GAMM</name>
<evidence type="ECO:0000313" key="3">
    <source>
        <dbReference type="Proteomes" id="UP000226420"/>
    </source>
</evidence>
<dbReference type="Gene3D" id="3.90.1720.10">
    <property type="entry name" value="endopeptidase domain like (from Nostoc punctiforme)"/>
    <property type="match status" value="1"/>
</dbReference>
<feature type="transmembrane region" description="Helical" evidence="1">
    <location>
        <begin position="12"/>
        <end position="30"/>
    </location>
</feature>
<reference evidence="2 3" key="1">
    <citation type="submission" date="2016-10" db="EMBL/GenBank/DDBJ databases">
        <authorList>
            <person name="Varghese N."/>
            <person name="Submissions S."/>
        </authorList>
    </citation>
    <scope>NUCLEOTIDE SEQUENCE [LARGE SCALE GENOMIC DNA]</scope>
    <source>
        <strain evidence="2 3">DSM 5563</strain>
    </source>
</reference>
<accession>A0AAJ5BGD5</accession>
<dbReference type="EMBL" id="FOLW01000002">
    <property type="protein sequence ID" value="SFC37399.1"/>
    <property type="molecule type" value="Genomic_DNA"/>
</dbReference>
<keyword evidence="1" id="KW-0472">Membrane</keyword>
<dbReference type="RefSeq" id="WP_083399630.1">
    <property type="nucleotide sequence ID" value="NZ_FOLW01000002.1"/>
</dbReference>